<dbReference type="OrthoDB" id="9802674at2"/>
<evidence type="ECO:0000313" key="2">
    <source>
        <dbReference type="EMBL" id="SJM62407.1"/>
    </source>
</evidence>
<dbReference type="InterPro" id="IPR013361">
    <property type="entry name" value="Pilus_CpaD"/>
</dbReference>
<dbReference type="PROSITE" id="PS51257">
    <property type="entry name" value="PROKAR_LIPOPROTEIN"/>
    <property type="match status" value="1"/>
</dbReference>
<dbReference type="Pfam" id="PF09476">
    <property type="entry name" value="Pilus_CpaD"/>
    <property type="match status" value="1"/>
</dbReference>
<dbReference type="EMBL" id="FUIE01000046">
    <property type="protein sequence ID" value="SJM62407.1"/>
    <property type="molecule type" value="Genomic_DNA"/>
</dbReference>
<dbReference type="Proteomes" id="UP000195766">
    <property type="component" value="Unassembled WGS sequence"/>
</dbReference>
<accession>A0A1R4G2T7</accession>
<name>A0A1R4G2T7_BREDI</name>
<dbReference type="AlphaFoldDB" id="A0A1R4G2T7"/>
<reference evidence="2 3" key="1">
    <citation type="submission" date="2017-02" db="EMBL/GenBank/DDBJ databases">
        <authorList>
            <person name="Peterson S.W."/>
        </authorList>
    </citation>
    <scope>NUCLEOTIDE SEQUENCE [LARGE SCALE GENOMIC DNA]</scope>
    <source>
        <strain evidence="2 3">3F5N</strain>
    </source>
</reference>
<feature type="chain" id="PRO_5012865131" evidence="1">
    <location>
        <begin position="21"/>
        <end position="226"/>
    </location>
</feature>
<sequence>MIRTVSISAAVLSLSLALSACVGGPAGLGGEPPLTPTSRFSLQVEPGVDRIALAVHETGLSANQRAALDALVGRFAMEGAPVLVIEAPAGGDPVATQAAWNVKAAFEAAGVPGERIQLVGYAAPDPRAPVLVGFETVRAVVPQCGTQWGNLGRTGDNQSASNFGCAVNANLAAQIADPRDIVAPRAMTPADSGRRSVVFDAYRKGEQTSAQRETLLSQTKISQAVQ</sequence>
<evidence type="ECO:0000256" key="1">
    <source>
        <dbReference type="SAM" id="SignalP"/>
    </source>
</evidence>
<dbReference type="InterPro" id="IPR019027">
    <property type="entry name" value="Pilus_biogenesis_CpaD-related"/>
</dbReference>
<organism evidence="2 3">
    <name type="scientific">Brevundimonas diminuta 3F5N</name>
    <dbReference type="NCBI Taxonomy" id="1255603"/>
    <lineage>
        <taxon>Bacteria</taxon>
        <taxon>Pseudomonadati</taxon>
        <taxon>Pseudomonadota</taxon>
        <taxon>Alphaproteobacteria</taxon>
        <taxon>Caulobacterales</taxon>
        <taxon>Caulobacteraceae</taxon>
        <taxon>Brevundimonas</taxon>
    </lineage>
</organism>
<dbReference type="RefSeq" id="WP_087140629.1">
    <property type="nucleotide sequence ID" value="NZ_FUIE01000046.1"/>
</dbReference>
<evidence type="ECO:0000313" key="3">
    <source>
        <dbReference type="Proteomes" id="UP000195766"/>
    </source>
</evidence>
<proteinExistence type="predicted"/>
<protein>
    <submittedName>
        <fullName evidence="2">Flp pilus assembly protein CpaD</fullName>
    </submittedName>
</protein>
<feature type="signal peptide" evidence="1">
    <location>
        <begin position="1"/>
        <end position="20"/>
    </location>
</feature>
<dbReference type="NCBIfam" id="TIGR02522">
    <property type="entry name" value="pilus_cpaD"/>
    <property type="match status" value="1"/>
</dbReference>
<gene>
    <name evidence="2" type="ORF">FM111_08905</name>
</gene>
<keyword evidence="1" id="KW-0732">Signal</keyword>